<dbReference type="Gene3D" id="3.60.15.10">
    <property type="entry name" value="Ribonuclease Z/Hydroxyacylglutathione hydrolase-like"/>
    <property type="match status" value="1"/>
</dbReference>
<comment type="caution">
    <text evidence="1">The sequence shown here is derived from an EMBL/GenBank/DDBJ whole genome shotgun (WGS) entry which is preliminary data.</text>
</comment>
<dbReference type="AlphaFoldDB" id="A0AAW5JJR8"/>
<gene>
    <name evidence="1" type="ORF">NE579_03310</name>
</gene>
<sequence length="246" mass="27431">MREEIRVTLLANAGVLLEGAGARLLIDGLYDPAGTEFQAVPEPVKARLLAGEPPVDLLAFTHLHPDHFSRRETETYLARNRVRGVLLPEDGGPLAGPVRRMTGVRGAWEPLPGVRITWVSSGHIGPQYAETAHFCLLAELSGVGVLVTGDADPERGEPTWQELGWARPDAVLVNPLFYQSPRGRALLREVLRPERVVLYHIPGADRDPWGLRRMVRRQLERSRDEPYHLSALWEPLDRMTVTGRGE</sequence>
<proteinExistence type="predicted"/>
<dbReference type="EMBL" id="JANFYS010000004">
    <property type="protein sequence ID" value="MCQ4769497.1"/>
    <property type="molecule type" value="Genomic_DNA"/>
</dbReference>
<dbReference type="RefSeq" id="WP_256303248.1">
    <property type="nucleotide sequence ID" value="NZ_JANFYS010000004.1"/>
</dbReference>
<dbReference type="SUPFAM" id="SSF56281">
    <property type="entry name" value="Metallo-hydrolase/oxidoreductase"/>
    <property type="match status" value="1"/>
</dbReference>
<name>A0AAW5JJR8_9FIRM</name>
<evidence type="ECO:0000313" key="1">
    <source>
        <dbReference type="EMBL" id="MCQ4769497.1"/>
    </source>
</evidence>
<dbReference type="InterPro" id="IPR036866">
    <property type="entry name" value="RibonucZ/Hydroxyglut_hydro"/>
</dbReference>
<evidence type="ECO:0000313" key="2">
    <source>
        <dbReference type="Proteomes" id="UP001204562"/>
    </source>
</evidence>
<reference evidence="1" key="1">
    <citation type="submission" date="2022-06" db="EMBL/GenBank/DDBJ databases">
        <title>Isolation of gut microbiota from human fecal samples.</title>
        <authorList>
            <person name="Pamer E.G."/>
            <person name="Barat B."/>
            <person name="Waligurski E."/>
            <person name="Medina S."/>
            <person name="Paddock L."/>
            <person name="Mostad J."/>
        </authorList>
    </citation>
    <scope>NUCLEOTIDE SEQUENCE</scope>
    <source>
        <strain evidence="1">DFI.9.91</strain>
    </source>
</reference>
<dbReference type="Proteomes" id="UP001204562">
    <property type="component" value="Unassembled WGS sequence"/>
</dbReference>
<protein>
    <submittedName>
        <fullName evidence="1">MBL fold metallo-hydrolase</fullName>
    </submittedName>
</protein>
<organism evidence="1 2">
    <name type="scientific">Intestinimonas massiliensis</name>
    <name type="common">ex Afouda et al. 2020</name>
    <dbReference type="NCBI Taxonomy" id="1673721"/>
    <lineage>
        <taxon>Bacteria</taxon>
        <taxon>Bacillati</taxon>
        <taxon>Bacillota</taxon>
        <taxon>Clostridia</taxon>
        <taxon>Eubacteriales</taxon>
        <taxon>Intestinimonas</taxon>
    </lineage>
</organism>
<accession>A0AAW5JJR8</accession>